<proteinExistence type="predicted"/>
<evidence type="ECO:0000313" key="2">
    <source>
        <dbReference type="Proteomes" id="UP000827976"/>
    </source>
</evidence>
<reference evidence="2" key="1">
    <citation type="journal article" date="2022" name="Nat. Commun.">
        <title>Chromosome evolution and the genetic basis of agronomically important traits in greater yam.</title>
        <authorList>
            <person name="Bredeson J.V."/>
            <person name="Lyons J.B."/>
            <person name="Oniyinde I.O."/>
            <person name="Okereke N.R."/>
            <person name="Kolade O."/>
            <person name="Nnabue I."/>
            <person name="Nwadili C.O."/>
            <person name="Hribova E."/>
            <person name="Parker M."/>
            <person name="Nwogha J."/>
            <person name="Shu S."/>
            <person name="Carlson J."/>
            <person name="Kariba R."/>
            <person name="Muthemba S."/>
            <person name="Knop K."/>
            <person name="Barton G.J."/>
            <person name="Sherwood A.V."/>
            <person name="Lopez-Montes A."/>
            <person name="Asiedu R."/>
            <person name="Jamnadass R."/>
            <person name="Muchugi A."/>
            <person name="Goodstein D."/>
            <person name="Egesi C.N."/>
            <person name="Featherston J."/>
            <person name="Asfaw A."/>
            <person name="Simpson G.G."/>
            <person name="Dolezel J."/>
            <person name="Hendre P.S."/>
            <person name="Van Deynze A."/>
            <person name="Kumar P.L."/>
            <person name="Obidiegwu J.E."/>
            <person name="Bhattacharjee R."/>
            <person name="Rokhsar D.S."/>
        </authorList>
    </citation>
    <scope>NUCLEOTIDE SEQUENCE [LARGE SCALE GENOMIC DNA]</scope>
    <source>
        <strain evidence="2">cv. TDa95/00328</strain>
    </source>
</reference>
<organism evidence="1 2">
    <name type="scientific">Dioscorea alata</name>
    <name type="common">Purple yam</name>
    <dbReference type="NCBI Taxonomy" id="55571"/>
    <lineage>
        <taxon>Eukaryota</taxon>
        <taxon>Viridiplantae</taxon>
        <taxon>Streptophyta</taxon>
        <taxon>Embryophyta</taxon>
        <taxon>Tracheophyta</taxon>
        <taxon>Spermatophyta</taxon>
        <taxon>Magnoliopsida</taxon>
        <taxon>Liliopsida</taxon>
        <taxon>Dioscoreales</taxon>
        <taxon>Dioscoreaceae</taxon>
        <taxon>Dioscorea</taxon>
    </lineage>
</organism>
<sequence>MMSKVLICNFPTSISPPRARNTKYRLATTNATSQLSSSPMASTSPSLLLVHSLPRRTAIHCLASSPPPSPPSLSRRRSLLLLAAPFLAAPVPALAQDIPLFGLRKRLQVIEKDAEEIVKEGEKIVEEGIEAAGKEIEVVEKEIDTAKAGVELGIELGLGGDLAQVGAVAAAEVVGVLAAVSVVNGILGPES</sequence>
<comment type="caution">
    <text evidence="1">The sequence shown here is derived from an EMBL/GenBank/DDBJ whole genome shotgun (WGS) entry which is preliminary data.</text>
</comment>
<accession>A0ACB7WS72</accession>
<dbReference type="Proteomes" id="UP000827976">
    <property type="component" value="Chromosome 1"/>
</dbReference>
<dbReference type="EMBL" id="CM037011">
    <property type="protein sequence ID" value="KAH7691619.1"/>
    <property type="molecule type" value="Genomic_DNA"/>
</dbReference>
<keyword evidence="2" id="KW-1185">Reference proteome</keyword>
<gene>
    <name evidence="1" type="ORF">IHE45_01G010800</name>
</gene>
<name>A0ACB7WS72_DIOAL</name>
<protein>
    <submittedName>
        <fullName evidence="1">Uncharacterized protein</fullName>
    </submittedName>
</protein>
<evidence type="ECO:0000313" key="1">
    <source>
        <dbReference type="EMBL" id="KAH7691619.1"/>
    </source>
</evidence>